<proteinExistence type="inferred from homology"/>
<dbReference type="GO" id="GO:0016787">
    <property type="term" value="F:hydrolase activity"/>
    <property type="evidence" value="ECO:0007669"/>
    <property type="project" value="UniProtKB-KW"/>
</dbReference>
<reference evidence="5" key="1">
    <citation type="journal article" date="2019" name="Int. J. Syst. Evol. Microbiol.">
        <title>The Global Catalogue of Microorganisms (GCM) 10K type strain sequencing project: providing services to taxonomists for standard genome sequencing and annotation.</title>
        <authorList>
            <consortium name="The Broad Institute Genomics Platform"/>
            <consortium name="The Broad Institute Genome Sequencing Center for Infectious Disease"/>
            <person name="Wu L."/>
            <person name="Ma J."/>
        </authorList>
    </citation>
    <scope>NUCLEOTIDE SEQUENCE [LARGE SCALE GENOMIC DNA]</scope>
    <source>
        <strain evidence="5">CCUG 56608</strain>
    </source>
</reference>
<keyword evidence="5" id="KW-1185">Reference proteome</keyword>
<dbReference type="PANTHER" id="PTHR43265:SF1">
    <property type="entry name" value="ESTERASE ESTD"/>
    <property type="match status" value="1"/>
</dbReference>
<sequence length="333" mass="38145">MQSKFTGNNESKRTAIKEYVKINGVEQGIIVESVNQNKPLLLFLHGGPGFPAYPINKALGVKLEQYFDVCYWDQRGTGMSYDAKSVKKGVTVEQLVDDTIKITNHLRNKYTRNKVFILGHSWGSYLGSLVAQKRPELFYAYIGVGQIGAQLESEKEAYQYILQTAMDRNDKRAIKQIQNVHFDENFYQNRAYAAIRSKFTEKYGGGFKREGYSNSKRLKHVFSCSNYTLKERINSFKGAILGWQSLGHVMATADLAELVPKLELPVFILQGEHDYQTTLTQARRFYELLEAPFKKIYTFKNSAHTPFIDEQGLFYQIIQEDILPVVEKEVTAI</sequence>
<dbReference type="Proteomes" id="UP001597041">
    <property type="component" value="Unassembled WGS sequence"/>
</dbReference>
<feature type="domain" description="AB hydrolase-1" evidence="3">
    <location>
        <begin position="39"/>
        <end position="310"/>
    </location>
</feature>
<dbReference type="InterPro" id="IPR002410">
    <property type="entry name" value="Peptidase_S33"/>
</dbReference>
<organism evidence="4 5">
    <name type="scientific">Oceanobacillus locisalsi</name>
    <dbReference type="NCBI Taxonomy" id="546107"/>
    <lineage>
        <taxon>Bacteria</taxon>
        <taxon>Bacillati</taxon>
        <taxon>Bacillota</taxon>
        <taxon>Bacilli</taxon>
        <taxon>Bacillales</taxon>
        <taxon>Bacillaceae</taxon>
        <taxon>Oceanobacillus</taxon>
    </lineage>
</organism>
<accession>A0ABW3NN18</accession>
<evidence type="ECO:0000313" key="5">
    <source>
        <dbReference type="Proteomes" id="UP001597041"/>
    </source>
</evidence>
<name>A0ABW3NN18_9BACI</name>
<evidence type="ECO:0000259" key="3">
    <source>
        <dbReference type="Pfam" id="PF00561"/>
    </source>
</evidence>
<dbReference type="Gene3D" id="3.40.50.1820">
    <property type="entry name" value="alpha/beta hydrolase"/>
    <property type="match status" value="1"/>
</dbReference>
<evidence type="ECO:0000313" key="4">
    <source>
        <dbReference type="EMBL" id="MFD1067781.1"/>
    </source>
</evidence>
<dbReference type="PRINTS" id="PR00793">
    <property type="entry name" value="PROAMNOPTASE"/>
</dbReference>
<comment type="caution">
    <text evidence="4">The sequence shown here is derived from an EMBL/GenBank/DDBJ whole genome shotgun (WGS) entry which is preliminary data.</text>
</comment>
<keyword evidence="2 4" id="KW-0378">Hydrolase</keyword>
<evidence type="ECO:0000256" key="1">
    <source>
        <dbReference type="ARBA" id="ARBA00010088"/>
    </source>
</evidence>
<comment type="similarity">
    <text evidence="1">Belongs to the peptidase S33 family.</text>
</comment>
<dbReference type="EMBL" id="JBHTKK010000028">
    <property type="protein sequence ID" value="MFD1067781.1"/>
    <property type="molecule type" value="Genomic_DNA"/>
</dbReference>
<dbReference type="Pfam" id="PF00561">
    <property type="entry name" value="Abhydrolase_1"/>
    <property type="match status" value="1"/>
</dbReference>
<dbReference type="PANTHER" id="PTHR43265">
    <property type="entry name" value="ESTERASE ESTD"/>
    <property type="match status" value="1"/>
</dbReference>
<dbReference type="InterPro" id="IPR053145">
    <property type="entry name" value="AB_hydrolase_Est10"/>
</dbReference>
<gene>
    <name evidence="4" type="ORF">ACFQ19_17375</name>
</gene>
<dbReference type="SUPFAM" id="SSF53474">
    <property type="entry name" value="alpha/beta-Hydrolases"/>
    <property type="match status" value="1"/>
</dbReference>
<protein>
    <submittedName>
        <fullName evidence="4">Alpha/beta fold hydrolase</fullName>
    </submittedName>
</protein>
<dbReference type="InterPro" id="IPR000073">
    <property type="entry name" value="AB_hydrolase_1"/>
</dbReference>
<dbReference type="InterPro" id="IPR029058">
    <property type="entry name" value="AB_hydrolase_fold"/>
</dbReference>
<dbReference type="RefSeq" id="WP_379593935.1">
    <property type="nucleotide sequence ID" value="NZ_JBHTKK010000028.1"/>
</dbReference>
<evidence type="ECO:0000256" key="2">
    <source>
        <dbReference type="ARBA" id="ARBA00022801"/>
    </source>
</evidence>